<evidence type="ECO:0000256" key="4">
    <source>
        <dbReference type="ARBA" id="ARBA00022496"/>
    </source>
</evidence>
<evidence type="ECO:0000256" key="8">
    <source>
        <dbReference type="ARBA" id="ARBA00023065"/>
    </source>
</evidence>
<evidence type="ECO:0000313" key="18">
    <source>
        <dbReference type="Proteomes" id="UP000613768"/>
    </source>
</evidence>
<keyword evidence="18" id="KW-1185">Reference proteome</keyword>
<keyword evidence="7" id="KW-0408">Iron</keyword>
<keyword evidence="9 14" id="KW-0798">TonB box</keyword>
<keyword evidence="4" id="KW-0410">Iron transport</keyword>
<evidence type="ECO:0000256" key="2">
    <source>
        <dbReference type="ARBA" id="ARBA00022448"/>
    </source>
</evidence>
<feature type="domain" description="TonB-dependent receptor-like beta-barrel" evidence="15">
    <location>
        <begin position="229"/>
        <end position="670"/>
    </location>
</feature>
<evidence type="ECO:0000313" key="17">
    <source>
        <dbReference type="EMBL" id="MBD8525068.1"/>
    </source>
</evidence>
<name>A0AAW3ZGW3_9GAMM</name>
<evidence type="ECO:0000256" key="14">
    <source>
        <dbReference type="RuleBase" id="RU003357"/>
    </source>
</evidence>
<dbReference type="GO" id="GO:0015344">
    <property type="term" value="F:siderophore uptake transmembrane transporter activity"/>
    <property type="evidence" value="ECO:0007669"/>
    <property type="project" value="TreeGrafter"/>
</dbReference>
<keyword evidence="11 12" id="KW-0998">Cell outer membrane</keyword>
<protein>
    <submittedName>
        <fullName evidence="17">TonB-dependent receptor</fullName>
    </submittedName>
</protein>
<reference evidence="17 18" key="1">
    <citation type="submission" date="2020-09" db="EMBL/GenBank/DDBJ databases">
        <title>Pseudoxanthomonas sp. CAU 1598 isolated from sand of Yaerae Beach.</title>
        <authorList>
            <person name="Kim W."/>
        </authorList>
    </citation>
    <scope>NUCLEOTIDE SEQUENCE [LARGE SCALE GENOMIC DNA]</scope>
    <source>
        <strain evidence="17 18">CAU 1598</strain>
    </source>
</reference>
<keyword evidence="5 12" id="KW-0812">Transmembrane</keyword>
<sequence length="718" mass="81467">MLPICAAQTSDETATELDHVSVVGRGERRQVQRVDGADTRSQVPGASPLKLLENRPGVSLQSADPFASYEWSTRITIRGFPQQKLAFSLDGIPLGDMSYPNHNGLHLSRALISENLRALELAQGSAALDAPATHVLGGAVHAYTRDPAEQFGGRADLSVGSQGSNRSYLRLDSGTWSDFSLLLSGLRQDGEKWKGQGDQRQTQFNGKARWRWAETEWRAFLASSQRRENDYMDMSLDSQRRLGWNWDYYAPDWQRAIDAAEGRFSGGVETLDDAYYRGRGLRNDELGYLAIDWLSGDWNFEAKLYAHRGRGQGHWITPYTPSLDVPLSLRTTDLHIDRSGFLPRLDWAGEQHQFAIGGWWEDNEHRIQRDFYGLERSVPPDQMRFFRNPDVQVFAQDFDIDTRQFWLRDHWRLLDQRLDLEWGFKATDVRIRARSPLGDRAAGELRSRDYFQPQFGLRFSVSDEQELFAAYQQSTASFNAGFTGPFAASQAAFDQFAGALRAEQAHNMEFGWRVRQALWEASVAAYQVNFQDRLLAISQCTGILGCPVGFANVGDVRTRGVELAFDWRPSAGWHAYISASYNDSQYLDDYLDGDTLVPTAGKQVVDTPRWLLAGRLQWQQGPWSAGLSSKYTDQRFYTYSNDAKVAAHTITDIDLSWRPELGQRLQLELRLKLGNVFNERYFATVDSNGFVAFDPQGQHYSLLVGAPRQWFFTAELGF</sequence>
<dbReference type="Pfam" id="PF00593">
    <property type="entry name" value="TonB_dep_Rec_b-barrel"/>
    <property type="match status" value="1"/>
</dbReference>
<accession>A0AAW3ZGW3</accession>
<dbReference type="PROSITE" id="PS52016">
    <property type="entry name" value="TONB_DEPENDENT_REC_3"/>
    <property type="match status" value="1"/>
</dbReference>
<evidence type="ECO:0000256" key="10">
    <source>
        <dbReference type="ARBA" id="ARBA00023136"/>
    </source>
</evidence>
<evidence type="ECO:0000256" key="7">
    <source>
        <dbReference type="ARBA" id="ARBA00023004"/>
    </source>
</evidence>
<keyword evidence="6" id="KW-0732">Signal</keyword>
<keyword evidence="10 12" id="KW-0472">Membrane</keyword>
<dbReference type="InterPro" id="IPR012910">
    <property type="entry name" value="Plug_dom"/>
</dbReference>
<dbReference type="Gene3D" id="2.40.170.20">
    <property type="entry name" value="TonB-dependent receptor, beta-barrel domain"/>
    <property type="match status" value="1"/>
</dbReference>
<comment type="subcellular location">
    <subcellularLocation>
        <location evidence="1 12">Cell outer membrane</location>
        <topology evidence="1 12">Multi-pass membrane protein</topology>
    </subcellularLocation>
</comment>
<feature type="domain" description="TonB-dependent receptor plug" evidence="16">
    <location>
        <begin position="30"/>
        <end position="129"/>
    </location>
</feature>
<evidence type="ECO:0000256" key="6">
    <source>
        <dbReference type="ARBA" id="ARBA00022729"/>
    </source>
</evidence>
<organism evidence="17 18">
    <name type="scientific">Pseudomarimonas arenosa</name>
    <dbReference type="NCBI Taxonomy" id="2774145"/>
    <lineage>
        <taxon>Bacteria</taxon>
        <taxon>Pseudomonadati</taxon>
        <taxon>Pseudomonadota</taxon>
        <taxon>Gammaproteobacteria</taxon>
        <taxon>Lysobacterales</taxon>
        <taxon>Lysobacteraceae</taxon>
        <taxon>Pseudomarimonas</taxon>
    </lineage>
</organism>
<evidence type="ECO:0000256" key="13">
    <source>
        <dbReference type="PROSITE-ProRule" id="PRU10144"/>
    </source>
</evidence>
<dbReference type="Gene3D" id="2.170.130.10">
    <property type="entry name" value="TonB-dependent receptor, plug domain"/>
    <property type="match status" value="1"/>
</dbReference>
<keyword evidence="2 12" id="KW-0813">Transport</keyword>
<dbReference type="InterPro" id="IPR036942">
    <property type="entry name" value="Beta-barrel_TonB_sf"/>
</dbReference>
<evidence type="ECO:0000259" key="16">
    <source>
        <dbReference type="Pfam" id="PF07715"/>
    </source>
</evidence>
<dbReference type="SUPFAM" id="SSF56935">
    <property type="entry name" value="Porins"/>
    <property type="match status" value="1"/>
</dbReference>
<comment type="similarity">
    <text evidence="12 14">Belongs to the TonB-dependent receptor family.</text>
</comment>
<dbReference type="InterPro" id="IPR010917">
    <property type="entry name" value="TonB_rcpt_CS"/>
</dbReference>
<dbReference type="RefSeq" id="WP_192028413.1">
    <property type="nucleotide sequence ID" value="NZ_JACYTR010000006.1"/>
</dbReference>
<dbReference type="InterPro" id="IPR037066">
    <property type="entry name" value="Plug_dom_sf"/>
</dbReference>
<evidence type="ECO:0000256" key="5">
    <source>
        <dbReference type="ARBA" id="ARBA00022692"/>
    </source>
</evidence>
<evidence type="ECO:0000256" key="1">
    <source>
        <dbReference type="ARBA" id="ARBA00004571"/>
    </source>
</evidence>
<evidence type="ECO:0000259" key="15">
    <source>
        <dbReference type="Pfam" id="PF00593"/>
    </source>
</evidence>
<dbReference type="EMBL" id="JACYTR010000006">
    <property type="protein sequence ID" value="MBD8525068.1"/>
    <property type="molecule type" value="Genomic_DNA"/>
</dbReference>
<keyword evidence="8" id="KW-0406">Ion transport</keyword>
<keyword evidence="17" id="KW-0675">Receptor</keyword>
<dbReference type="AlphaFoldDB" id="A0AAW3ZGW3"/>
<evidence type="ECO:0000256" key="3">
    <source>
        <dbReference type="ARBA" id="ARBA00022452"/>
    </source>
</evidence>
<feature type="short sequence motif" description="TonB C-terminal box" evidence="13">
    <location>
        <begin position="701"/>
        <end position="718"/>
    </location>
</feature>
<comment type="caution">
    <text evidence="17">The sequence shown here is derived from an EMBL/GenBank/DDBJ whole genome shotgun (WGS) entry which is preliminary data.</text>
</comment>
<dbReference type="PANTHER" id="PTHR32552">
    <property type="entry name" value="FERRICHROME IRON RECEPTOR-RELATED"/>
    <property type="match status" value="1"/>
</dbReference>
<dbReference type="Pfam" id="PF07715">
    <property type="entry name" value="Plug"/>
    <property type="match status" value="1"/>
</dbReference>
<gene>
    <name evidence="17" type="ORF">IFO71_04870</name>
</gene>
<dbReference type="GO" id="GO:0009279">
    <property type="term" value="C:cell outer membrane"/>
    <property type="evidence" value="ECO:0007669"/>
    <property type="project" value="UniProtKB-SubCell"/>
</dbReference>
<keyword evidence="3 12" id="KW-1134">Transmembrane beta strand</keyword>
<proteinExistence type="inferred from homology"/>
<dbReference type="InterPro" id="IPR000531">
    <property type="entry name" value="Beta-barrel_TonB"/>
</dbReference>
<evidence type="ECO:0000256" key="12">
    <source>
        <dbReference type="PROSITE-ProRule" id="PRU01360"/>
    </source>
</evidence>
<dbReference type="InterPro" id="IPR039426">
    <property type="entry name" value="TonB-dep_rcpt-like"/>
</dbReference>
<dbReference type="Proteomes" id="UP000613768">
    <property type="component" value="Unassembled WGS sequence"/>
</dbReference>
<evidence type="ECO:0000256" key="9">
    <source>
        <dbReference type="ARBA" id="ARBA00023077"/>
    </source>
</evidence>
<dbReference type="PANTHER" id="PTHR32552:SF89">
    <property type="entry name" value="CATECHOLATE SIDEROPHORE RECEPTOR FIU"/>
    <property type="match status" value="1"/>
</dbReference>
<dbReference type="PROSITE" id="PS01156">
    <property type="entry name" value="TONB_DEPENDENT_REC_2"/>
    <property type="match status" value="1"/>
</dbReference>
<evidence type="ECO:0000256" key="11">
    <source>
        <dbReference type="ARBA" id="ARBA00023237"/>
    </source>
</evidence>